<dbReference type="RefSeq" id="WP_087013562.1">
    <property type="nucleotide sequence ID" value="NZ_FUUY01000008.1"/>
</dbReference>
<gene>
    <name evidence="1" type="ORF">ACNJC6_02498</name>
</gene>
<evidence type="ECO:0008006" key="3">
    <source>
        <dbReference type="Google" id="ProtNLM"/>
    </source>
</evidence>
<organism evidence="1 2">
    <name type="scientific">Acinetobacter johnsonii</name>
    <dbReference type="NCBI Taxonomy" id="40214"/>
    <lineage>
        <taxon>Bacteria</taxon>
        <taxon>Pseudomonadati</taxon>
        <taxon>Pseudomonadota</taxon>
        <taxon>Gammaproteobacteria</taxon>
        <taxon>Moraxellales</taxon>
        <taxon>Moraxellaceae</taxon>
        <taxon>Acinetobacter</taxon>
    </lineage>
</organism>
<protein>
    <recommendedName>
        <fullName evidence="3">Copper resistance protein NlpE</fullName>
    </recommendedName>
</protein>
<proteinExistence type="predicted"/>
<accession>A0A1R7QEZ5</accession>
<reference evidence="1 2" key="1">
    <citation type="submission" date="2017-02" db="EMBL/GenBank/DDBJ databases">
        <authorList>
            <person name="Peterson S.W."/>
        </authorList>
    </citation>
    <scope>NUCLEOTIDE SEQUENCE [LARGE SCALE GENOMIC DNA]</scope>
    <source>
        <strain evidence="1">C6</strain>
    </source>
</reference>
<dbReference type="AlphaFoldDB" id="A0A1R7QEZ5"/>
<name>A0A1R7QEZ5_ACIJO</name>
<dbReference type="PROSITE" id="PS51257">
    <property type="entry name" value="PROKAR_LIPOPROTEIN"/>
    <property type="match status" value="1"/>
</dbReference>
<sequence>MKAPILIPLVATGLLLGCSEANQTQHDQSKLQVAEQKQIIPAWVGSYQGTTPCMGCLSRCEDCPGMAIALELHENMTYTLKRESLSGHNEIETLTGALRFNAQDQHKVELMNVTTRNLLYIDLEDRVLEIREDVTGKKYQMQSDFVLSMTS</sequence>
<dbReference type="Pfam" id="PF04170">
    <property type="entry name" value="NlpE"/>
    <property type="match status" value="1"/>
</dbReference>
<dbReference type="InterPro" id="IPR007298">
    <property type="entry name" value="Cu-R_lipoprotein_NlpE"/>
</dbReference>
<dbReference type="Gene3D" id="2.40.128.640">
    <property type="match status" value="1"/>
</dbReference>
<dbReference type="Proteomes" id="UP000196240">
    <property type="component" value="Unassembled WGS sequence"/>
</dbReference>
<dbReference type="EMBL" id="FUUY01000008">
    <property type="protein sequence ID" value="SJX22845.1"/>
    <property type="molecule type" value="Genomic_DNA"/>
</dbReference>
<evidence type="ECO:0000313" key="2">
    <source>
        <dbReference type="Proteomes" id="UP000196240"/>
    </source>
</evidence>
<evidence type="ECO:0000313" key="1">
    <source>
        <dbReference type="EMBL" id="SJX22845.1"/>
    </source>
</evidence>